<dbReference type="OrthoDB" id="277029at2759"/>
<dbReference type="GO" id="GO:0000994">
    <property type="term" value="F:RNA polymerase III core binding"/>
    <property type="evidence" value="ECO:0007669"/>
    <property type="project" value="TreeGrafter"/>
</dbReference>
<comment type="caution">
    <text evidence="2">The sequence shown here is derived from an EMBL/GenBank/DDBJ whole genome shotgun (WGS) entry which is preliminary data.</text>
</comment>
<proteinExistence type="inferred from homology"/>
<evidence type="ECO:0000313" key="2">
    <source>
        <dbReference type="EMBL" id="KAG5646120.1"/>
    </source>
</evidence>
<evidence type="ECO:0000313" key="3">
    <source>
        <dbReference type="Proteomes" id="UP000775547"/>
    </source>
</evidence>
<keyword evidence="1" id="KW-0804">Transcription</keyword>
<dbReference type="InterPro" id="IPR038564">
    <property type="entry name" value="Maf1_sf"/>
</dbReference>
<gene>
    <name evidence="2" type="ORF">DXG03_004359</name>
</gene>
<keyword evidence="1" id="KW-0539">Nucleus</keyword>
<evidence type="ECO:0000256" key="1">
    <source>
        <dbReference type="PIRNR" id="PIRNR037240"/>
    </source>
</evidence>
<name>A0A9P7GF06_9AGAR</name>
<keyword evidence="1" id="KW-0678">Repressor</keyword>
<keyword evidence="1" id="KW-0805">Transcription regulation</keyword>
<dbReference type="GO" id="GO:0005634">
    <property type="term" value="C:nucleus"/>
    <property type="evidence" value="ECO:0007669"/>
    <property type="project" value="UniProtKB-SubCell"/>
</dbReference>
<dbReference type="Proteomes" id="UP000775547">
    <property type="component" value="Unassembled WGS sequence"/>
</dbReference>
<dbReference type="EMBL" id="JABCKV010000026">
    <property type="protein sequence ID" value="KAG5646120.1"/>
    <property type="molecule type" value="Genomic_DNA"/>
</dbReference>
<reference evidence="2" key="1">
    <citation type="submission" date="2020-07" db="EMBL/GenBank/DDBJ databases">
        <authorList>
            <person name="Nieuwenhuis M."/>
            <person name="Van De Peppel L.J.J."/>
        </authorList>
    </citation>
    <scope>NUCLEOTIDE SEQUENCE</scope>
    <source>
        <strain evidence="2">AP01</strain>
        <tissue evidence="2">Mycelium</tissue>
    </source>
</reference>
<organism evidence="2 3">
    <name type="scientific">Asterophora parasitica</name>
    <dbReference type="NCBI Taxonomy" id="117018"/>
    <lineage>
        <taxon>Eukaryota</taxon>
        <taxon>Fungi</taxon>
        <taxon>Dikarya</taxon>
        <taxon>Basidiomycota</taxon>
        <taxon>Agaricomycotina</taxon>
        <taxon>Agaricomycetes</taxon>
        <taxon>Agaricomycetidae</taxon>
        <taxon>Agaricales</taxon>
        <taxon>Tricholomatineae</taxon>
        <taxon>Lyophyllaceae</taxon>
        <taxon>Asterophora</taxon>
    </lineage>
</organism>
<accession>A0A9P7GF06</accession>
<dbReference type="Gene3D" id="3.40.1000.50">
    <property type="entry name" value="Repressor of RNA polymerase III transcription Maf1"/>
    <property type="match status" value="2"/>
</dbReference>
<comment type="function">
    <text evidence="1">Mediator of diverse signals that repress RNA polymerase III transcription. Inhibits the de novo assembly of TFIIIB onto DNA.</text>
</comment>
<comment type="subcellular location">
    <subcellularLocation>
        <location evidence="1">Nucleus</location>
    </subcellularLocation>
</comment>
<keyword evidence="3" id="KW-1185">Reference proteome</keyword>
<dbReference type="PANTHER" id="PTHR22504:SF0">
    <property type="entry name" value="REPRESSOR OF RNA POLYMERASE III TRANSCRIPTION MAF1 HOMOLOG"/>
    <property type="match status" value="1"/>
</dbReference>
<comment type="similarity">
    <text evidence="1">Belongs to the MAF1 family.</text>
</comment>
<dbReference type="PANTHER" id="PTHR22504">
    <property type="entry name" value="REPRESSOR OF RNA POLYMERASE III TRANSCRIPTION MAF1"/>
    <property type="match status" value="1"/>
</dbReference>
<dbReference type="InterPro" id="IPR015257">
    <property type="entry name" value="Maf1"/>
</dbReference>
<reference evidence="2" key="2">
    <citation type="submission" date="2021-10" db="EMBL/GenBank/DDBJ databases">
        <title>Phylogenomics reveals ancestral predisposition of the termite-cultivated fungus Termitomyces towards a domesticated lifestyle.</title>
        <authorList>
            <person name="Auxier B."/>
            <person name="Grum-Grzhimaylo A."/>
            <person name="Cardenas M.E."/>
            <person name="Lodge J.D."/>
            <person name="Laessoe T."/>
            <person name="Pedersen O."/>
            <person name="Smith M.E."/>
            <person name="Kuyper T.W."/>
            <person name="Franco-Molano E.A."/>
            <person name="Baroni T.J."/>
            <person name="Aanen D.K."/>
        </authorList>
    </citation>
    <scope>NUCLEOTIDE SEQUENCE</scope>
    <source>
        <strain evidence="2">AP01</strain>
        <tissue evidence="2">Mycelium</tissue>
    </source>
</reference>
<dbReference type="AlphaFoldDB" id="A0A9P7GF06"/>
<protein>
    <recommendedName>
        <fullName evidence="1">Repressor of RNA polymerase III transcription MAF1</fullName>
    </recommendedName>
</protein>
<dbReference type="GO" id="GO:0016480">
    <property type="term" value="P:negative regulation of transcription by RNA polymerase III"/>
    <property type="evidence" value="ECO:0007669"/>
    <property type="project" value="UniProtKB-UniRule"/>
</dbReference>
<sequence length="361" mass="40363">MKFIENPALSRLAQSLTHEGPECSVHTRMEAYSCKNVKRDKKLFKSLEHAYQDEISNSPPLPSWLALDRESEMTPFGPIDKHASRKTLYLLIATLNIAFPDYEFSDVRPSHFNKEESGASVLNALSNTLVSPHRAGMSAPRTYSSYPPTSSDFFPSSVPTSSSPYQQIIQSPLAPPPIVTGTHPTLFRLIDDVIGLSECEVYSYAPEIDSDPHANDFSDDEDDIASIADEDSSSDDGAFEFDDYDIDEAKHEGGHSIPMPTPRKEPDFLSDEDSPLMYPHIRMKRRGALLWSSHWFFLNRKLKRILFITVWARTKGIARSWLDDDIYTMSSSKDLESSERFLGWEGGAGAGARAMGLTASL</sequence>
<dbReference type="Pfam" id="PF09174">
    <property type="entry name" value="Maf1"/>
    <property type="match status" value="1"/>
</dbReference>
<dbReference type="PIRSF" id="PIRSF037240">
    <property type="entry name" value="RNA_polIII_Trep_MAF1"/>
    <property type="match status" value="1"/>
</dbReference>